<protein>
    <recommendedName>
        <fullName evidence="3">RNI-like protein</fullName>
    </recommendedName>
</protein>
<gene>
    <name evidence="1" type="ORF">LAESUDRAFT_709867</name>
</gene>
<dbReference type="InParanoid" id="A0A165I6D7"/>
<dbReference type="InterPro" id="IPR032675">
    <property type="entry name" value="LRR_dom_sf"/>
</dbReference>
<proteinExistence type="predicted"/>
<dbReference type="SUPFAM" id="SSF52047">
    <property type="entry name" value="RNI-like"/>
    <property type="match status" value="1"/>
</dbReference>
<evidence type="ECO:0008006" key="3">
    <source>
        <dbReference type="Google" id="ProtNLM"/>
    </source>
</evidence>
<reference evidence="1 2" key="1">
    <citation type="journal article" date="2016" name="Mol. Biol. Evol.">
        <title>Comparative Genomics of Early-Diverging Mushroom-Forming Fungi Provides Insights into the Origins of Lignocellulose Decay Capabilities.</title>
        <authorList>
            <person name="Nagy L.G."/>
            <person name="Riley R."/>
            <person name="Tritt A."/>
            <person name="Adam C."/>
            <person name="Daum C."/>
            <person name="Floudas D."/>
            <person name="Sun H."/>
            <person name="Yadav J.S."/>
            <person name="Pangilinan J."/>
            <person name="Larsson K.H."/>
            <person name="Matsuura K."/>
            <person name="Barry K."/>
            <person name="Labutti K."/>
            <person name="Kuo R."/>
            <person name="Ohm R.A."/>
            <person name="Bhattacharya S.S."/>
            <person name="Shirouzu T."/>
            <person name="Yoshinaga Y."/>
            <person name="Martin F.M."/>
            <person name="Grigoriev I.V."/>
            <person name="Hibbett D.S."/>
        </authorList>
    </citation>
    <scope>NUCLEOTIDE SEQUENCE [LARGE SCALE GENOMIC DNA]</scope>
    <source>
        <strain evidence="1 2">93-53</strain>
    </source>
</reference>
<dbReference type="GeneID" id="63823758"/>
<sequence>MGQRHQAFVIARVVPHGSADGQAKYRCIAAWHNQWCYERLPLRATSRLITLLKQKDNAEIVEAEIRSIHGKYGRFGKEPCIPQAPCPFTAALLALAWNAGDLDTKERYMGGMAFTHCLLNAGMGCWDGDNNDGISIIDVTDPGRPAYCFMMDDRLLSASGYLHLYRGDPVFNRRYIDALNGVEMISVEMLAEAWPKVFRYDGLTEGHPLQADTGDSSSTVAPLTDIALKPALMRFIELEDVDALDQFLWLPGKADQMKSLIRELKPIPATAALLLRKLYGNDIPSLDLTDFDLTQEVLLQLVSNLGKLTALNLSFNTRITADTVHLVLTTVPSLRRLVLMGCTSVTEKELYQLLQTYPRIFYNLEALMHPTLLKAIALPAFPASFTYIASNSARWAEICGCSLPVFTPESIVRSLTDAICALANQDTMYTDYSNAVAAVCGVREREKAWNERSVVTVPVLSTQFLTKDYSGWALLSLFNKGYTGSNGSLNDGYAFVRAKKSFHQDCAEETESRAEDMDEDKVDRLFDIFDVRGFAHATAEEGRPSLSETAIEQLELYLCRSEDTAANLGRLASKLKKQPELMMQLMSKKQVAELLRRVAEARQRLDELY</sequence>
<keyword evidence="2" id="KW-1185">Reference proteome</keyword>
<dbReference type="AlphaFoldDB" id="A0A165I6D7"/>
<organism evidence="1 2">
    <name type="scientific">Laetiporus sulphureus 93-53</name>
    <dbReference type="NCBI Taxonomy" id="1314785"/>
    <lineage>
        <taxon>Eukaryota</taxon>
        <taxon>Fungi</taxon>
        <taxon>Dikarya</taxon>
        <taxon>Basidiomycota</taxon>
        <taxon>Agaricomycotina</taxon>
        <taxon>Agaricomycetes</taxon>
        <taxon>Polyporales</taxon>
        <taxon>Laetiporus</taxon>
    </lineage>
</organism>
<dbReference type="EMBL" id="KV427605">
    <property type="protein sequence ID" value="KZT12653.1"/>
    <property type="molecule type" value="Genomic_DNA"/>
</dbReference>
<dbReference type="Gene3D" id="3.80.10.10">
    <property type="entry name" value="Ribonuclease Inhibitor"/>
    <property type="match status" value="1"/>
</dbReference>
<dbReference type="STRING" id="1314785.A0A165I6D7"/>
<dbReference type="OrthoDB" id="3515175at2759"/>
<dbReference type="RefSeq" id="XP_040770163.1">
    <property type="nucleotide sequence ID" value="XM_040906729.1"/>
</dbReference>
<dbReference type="Proteomes" id="UP000076871">
    <property type="component" value="Unassembled WGS sequence"/>
</dbReference>
<accession>A0A165I6D7</accession>
<evidence type="ECO:0000313" key="1">
    <source>
        <dbReference type="EMBL" id="KZT12653.1"/>
    </source>
</evidence>
<name>A0A165I6D7_9APHY</name>
<evidence type="ECO:0000313" key="2">
    <source>
        <dbReference type="Proteomes" id="UP000076871"/>
    </source>
</evidence>